<dbReference type="InterPro" id="IPR001647">
    <property type="entry name" value="HTH_TetR"/>
</dbReference>
<dbReference type="SUPFAM" id="SSF46689">
    <property type="entry name" value="Homeodomain-like"/>
    <property type="match status" value="1"/>
</dbReference>
<dbReference type="RefSeq" id="WP_342743841.1">
    <property type="nucleotide sequence ID" value="NZ_FQXE01000006.1"/>
</dbReference>
<keyword evidence="7" id="KW-1185">Reference proteome</keyword>
<dbReference type="Gene3D" id="1.10.10.60">
    <property type="entry name" value="Homeodomain-like"/>
    <property type="match status" value="1"/>
</dbReference>
<name>A0A1M5WXH3_9BURK</name>
<sequence>MMVIIFIGFDRMEAKLTRKEASHRRIVEAAARAIRRGGYGGVGVADIMKEAGLTHGGFYAHFPSRDAMLAEALEYAGQDASEAAARRADQLRRKGASPFRALVETYLSDAHCKSLEAGCPVAALVSDMPRQSPQLREASSHRVRDLLGAVQRALPAAVAPGESAVIASTLVGALQLARALGEGEQRQALLAANRAALISQYDIPGDAIATQ</sequence>
<dbReference type="SUPFAM" id="SSF48498">
    <property type="entry name" value="Tetracyclin repressor-like, C-terminal domain"/>
    <property type="match status" value="1"/>
</dbReference>
<dbReference type="Proteomes" id="UP000184226">
    <property type="component" value="Unassembled WGS sequence"/>
</dbReference>
<dbReference type="InterPro" id="IPR036271">
    <property type="entry name" value="Tet_transcr_reg_TetR-rel_C_sf"/>
</dbReference>
<evidence type="ECO:0000256" key="4">
    <source>
        <dbReference type="PROSITE-ProRule" id="PRU00335"/>
    </source>
</evidence>
<organism evidence="6 7">
    <name type="scientific">Pollutimonas bauzanensis</name>
    <dbReference type="NCBI Taxonomy" id="658167"/>
    <lineage>
        <taxon>Bacteria</taxon>
        <taxon>Pseudomonadati</taxon>
        <taxon>Pseudomonadota</taxon>
        <taxon>Betaproteobacteria</taxon>
        <taxon>Burkholderiales</taxon>
        <taxon>Alcaligenaceae</taxon>
        <taxon>Pollutimonas</taxon>
    </lineage>
</organism>
<accession>A0A1M5WXH3</accession>
<evidence type="ECO:0000256" key="1">
    <source>
        <dbReference type="ARBA" id="ARBA00023015"/>
    </source>
</evidence>
<dbReference type="PROSITE" id="PS50977">
    <property type="entry name" value="HTH_TETR_2"/>
    <property type="match status" value="1"/>
</dbReference>
<dbReference type="GO" id="GO:0003677">
    <property type="term" value="F:DNA binding"/>
    <property type="evidence" value="ECO:0007669"/>
    <property type="project" value="UniProtKB-UniRule"/>
</dbReference>
<keyword evidence="2 4" id="KW-0238">DNA-binding</keyword>
<feature type="domain" description="HTH tetR-type" evidence="5">
    <location>
        <begin position="20"/>
        <end position="80"/>
    </location>
</feature>
<dbReference type="Pfam" id="PF00440">
    <property type="entry name" value="TetR_N"/>
    <property type="match status" value="1"/>
</dbReference>
<dbReference type="PANTHER" id="PTHR47506">
    <property type="entry name" value="TRANSCRIPTIONAL REGULATORY PROTEIN"/>
    <property type="match status" value="1"/>
</dbReference>
<evidence type="ECO:0000313" key="7">
    <source>
        <dbReference type="Proteomes" id="UP000184226"/>
    </source>
</evidence>
<proteinExistence type="predicted"/>
<gene>
    <name evidence="6" type="ORF">SAMN04488135_10628</name>
</gene>
<dbReference type="EMBL" id="FQXE01000006">
    <property type="protein sequence ID" value="SHH92201.1"/>
    <property type="molecule type" value="Genomic_DNA"/>
</dbReference>
<evidence type="ECO:0000313" key="6">
    <source>
        <dbReference type="EMBL" id="SHH92201.1"/>
    </source>
</evidence>
<dbReference type="Gene3D" id="1.10.357.10">
    <property type="entry name" value="Tetracycline Repressor, domain 2"/>
    <property type="match status" value="1"/>
</dbReference>
<dbReference type="STRING" id="658167.SAMN04488135_10628"/>
<keyword evidence="1" id="KW-0805">Transcription regulation</keyword>
<dbReference type="PANTHER" id="PTHR47506:SF7">
    <property type="entry name" value="TRANSCRIPTIONAL REGULATORY PROTEIN"/>
    <property type="match status" value="1"/>
</dbReference>
<dbReference type="InterPro" id="IPR011075">
    <property type="entry name" value="TetR_C"/>
</dbReference>
<keyword evidence="3" id="KW-0804">Transcription</keyword>
<evidence type="ECO:0000256" key="3">
    <source>
        <dbReference type="ARBA" id="ARBA00023163"/>
    </source>
</evidence>
<reference evidence="6 7" key="1">
    <citation type="submission" date="2016-11" db="EMBL/GenBank/DDBJ databases">
        <authorList>
            <person name="Jaros S."/>
            <person name="Januszkiewicz K."/>
            <person name="Wedrychowicz H."/>
        </authorList>
    </citation>
    <scope>NUCLEOTIDE SEQUENCE [LARGE SCALE GENOMIC DNA]</scope>
    <source>
        <strain evidence="6 7">CGMCC 1.10190</strain>
    </source>
</reference>
<dbReference type="InterPro" id="IPR009057">
    <property type="entry name" value="Homeodomain-like_sf"/>
</dbReference>
<evidence type="ECO:0000259" key="5">
    <source>
        <dbReference type="PROSITE" id="PS50977"/>
    </source>
</evidence>
<dbReference type="AlphaFoldDB" id="A0A1M5WXH3"/>
<protein>
    <submittedName>
        <fullName evidence="6">Transcriptional regulator, TetR family</fullName>
    </submittedName>
</protein>
<evidence type="ECO:0000256" key="2">
    <source>
        <dbReference type="ARBA" id="ARBA00023125"/>
    </source>
</evidence>
<dbReference type="PRINTS" id="PR00455">
    <property type="entry name" value="HTHTETR"/>
</dbReference>
<dbReference type="Pfam" id="PF16925">
    <property type="entry name" value="TetR_C_13"/>
    <property type="match status" value="1"/>
</dbReference>
<feature type="DNA-binding region" description="H-T-H motif" evidence="4">
    <location>
        <begin position="43"/>
        <end position="62"/>
    </location>
</feature>